<proteinExistence type="predicted"/>
<organism evidence="9 10">
    <name type="scientific">Chryseolinea lacunae</name>
    <dbReference type="NCBI Taxonomy" id="2801331"/>
    <lineage>
        <taxon>Bacteria</taxon>
        <taxon>Pseudomonadati</taxon>
        <taxon>Bacteroidota</taxon>
        <taxon>Cytophagia</taxon>
        <taxon>Cytophagales</taxon>
        <taxon>Fulvivirgaceae</taxon>
        <taxon>Chryseolinea</taxon>
    </lineage>
</organism>
<keyword evidence="2" id="KW-0812">Transmembrane</keyword>
<evidence type="ECO:0000256" key="8">
    <source>
        <dbReference type="SAM" id="SignalP"/>
    </source>
</evidence>
<evidence type="ECO:0000313" key="9">
    <source>
        <dbReference type="EMBL" id="MBL0744458.1"/>
    </source>
</evidence>
<reference evidence="9 10" key="1">
    <citation type="submission" date="2021-01" db="EMBL/GenBank/DDBJ databases">
        <title>Chryseolinea sp. Jin1 Genome sequencing and assembly.</title>
        <authorList>
            <person name="Kim I."/>
        </authorList>
    </citation>
    <scope>NUCLEOTIDE SEQUENCE [LARGE SCALE GENOMIC DNA]</scope>
    <source>
        <strain evidence="9 10">Jin1</strain>
    </source>
</reference>
<dbReference type="InterPro" id="IPR026071">
    <property type="entry name" value="Glyco_Hydrolase_99"/>
</dbReference>
<dbReference type="EMBL" id="JAERRB010000011">
    <property type="protein sequence ID" value="MBL0744458.1"/>
    <property type="molecule type" value="Genomic_DNA"/>
</dbReference>
<dbReference type="PANTHER" id="PTHR13572:SF4">
    <property type="entry name" value="RE57134P"/>
    <property type="match status" value="1"/>
</dbReference>
<gene>
    <name evidence="9" type="ORF">JI741_24710</name>
</gene>
<dbReference type="Proteomes" id="UP000613030">
    <property type="component" value="Unassembled WGS sequence"/>
</dbReference>
<evidence type="ECO:0000256" key="3">
    <source>
        <dbReference type="ARBA" id="ARBA00022801"/>
    </source>
</evidence>
<evidence type="ECO:0000256" key="6">
    <source>
        <dbReference type="ARBA" id="ARBA00023034"/>
    </source>
</evidence>
<name>A0ABS1KYV6_9BACT</name>
<dbReference type="PANTHER" id="PTHR13572">
    <property type="entry name" value="ENDO-ALPHA-1,2-MANNOSIDASE"/>
    <property type="match status" value="1"/>
</dbReference>
<feature type="signal peptide" evidence="8">
    <location>
        <begin position="1"/>
        <end position="16"/>
    </location>
</feature>
<protein>
    <recommendedName>
        <fullName evidence="11">Glycosyl hydrolase family 99</fullName>
    </recommendedName>
</protein>
<keyword evidence="7" id="KW-0472">Membrane</keyword>
<comment type="subcellular location">
    <subcellularLocation>
        <location evidence="1">Golgi apparatus membrane</location>
        <topology evidence="1">Single-pass type II membrane protein</topology>
    </subcellularLocation>
</comment>
<evidence type="ECO:0000313" key="10">
    <source>
        <dbReference type="Proteomes" id="UP000613030"/>
    </source>
</evidence>
<comment type="caution">
    <text evidence="9">The sequence shown here is derived from an EMBL/GenBank/DDBJ whole genome shotgun (WGS) entry which is preliminary data.</text>
</comment>
<accession>A0ABS1KYV6</accession>
<keyword evidence="3" id="KW-0378">Hydrolase</keyword>
<keyword evidence="8" id="KW-0732">Signal</keyword>
<keyword evidence="4" id="KW-0735">Signal-anchor</keyword>
<dbReference type="Gene3D" id="3.20.20.80">
    <property type="entry name" value="Glycosidases"/>
    <property type="match status" value="1"/>
</dbReference>
<evidence type="ECO:0000256" key="2">
    <source>
        <dbReference type="ARBA" id="ARBA00022692"/>
    </source>
</evidence>
<evidence type="ECO:0000256" key="5">
    <source>
        <dbReference type="ARBA" id="ARBA00022989"/>
    </source>
</evidence>
<dbReference type="CDD" id="cd11575">
    <property type="entry name" value="GH99_GH71_like_3"/>
    <property type="match status" value="1"/>
</dbReference>
<keyword evidence="5" id="KW-1133">Transmembrane helix</keyword>
<sequence length="416" mass="47669">MKRPAFYYSLQCFAMAAFLMLPMLPGCSSSEPDPEPTVEEEEPLLPTATKTNPMKLYMHYMPWFQSKPVSGYWGSHWTMTNKNPDVIEDNGQRQIASHYHPIIGPYDSKDTDVLDYHLLLMKYAGVDGILVDWYGTYKVYDYYTNFQATEALVKQAESAGVQFAMVYEDYTAQVVAPKLGITGIDAAKTDMKFLSDNYFKNKYHIAIDKKPLLLTFGPRYFKDMDQWTDIFKDVTKPAFLPLWDHAGFVGNNGSGQFAWVDFNASLSQLNSFYNKKGNMSVLMGSAYPRFHDFYKEGGTGNSYGYVDFNDGQTFSNTLAKAKEYNLDYLQLVTWNDFGEGTVIEPTTEDQYKCLEILQQFAGVAYTRTELEMVHEYYLKKIKYKGNDAALATLKQTYQHLVNLEVEQARNLLKTLE</sequence>
<dbReference type="RefSeq" id="WP_202014114.1">
    <property type="nucleotide sequence ID" value="NZ_JAERRB010000011.1"/>
</dbReference>
<evidence type="ECO:0008006" key="11">
    <source>
        <dbReference type="Google" id="ProtNLM"/>
    </source>
</evidence>
<keyword evidence="10" id="KW-1185">Reference proteome</keyword>
<keyword evidence="6" id="KW-0333">Golgi apparatus</keyword>
<evidence type="ECO:0000256" key="4">
    <source>
        <dbReference type="ARBA" id="ARBA00022968"/>
    </source>
</evidence>
<feature type="chain" id="PRO_5045797399" description="Glycosyl hydrolase family 99" evidence="8">
    <location>
        <begin position="17"/>
        <end position="416"/>
    </location>
</feature>
<evidence type="ECO:0000256" key="7">
    <source>
        <dbReference type="ARBA" id="ARBA00023136"/>
    </source>
</evidence>
<evidence type="ECO:0000256" key="1">
    <source>
        <dbReference type="ARBA" id="ARBA00004323"/>
    </source>
</evidence>